<comment type="similarity">
    <text evidence="1">Belongs to the ParD antitoxin family.</text>
</comment>
<dbReference type="GO" id="GO:0006355">
    <property type="term" value="P:regulation of DNA-templated transcription"/>
    <property type="evidence" value="ECO:0007669"/>
    <property type="project" value="InterPro"/>
</dbReference>
<dbReference type="Gene3D" id="6.10.10.120">
    <property type="entry name" value="Antitoxin ParD1-like"/>
    <property type="match status" value="1"/>
</dbReference>
<dbReference type="PhylomeDB" id="Q7NE81"/>
<dbReference type="HOGENOM" id="CLU_144805_6_0_3"/>
<dbReference type="PANTHER" id="PTHR36582:SF2">
    <property type="entry name" value="ANTITOXIN PARD"/>
    <property type="match status" value="1"/>
</dbReference>
<dbReference type="PANTHER" id="PTHR36582">
    <property type="entry name" value="ANTITOXIN PARD"/>
    <property type="match status" value="1"/>
</dbReference>
<dbReference type="InterPro" id="IPR038296">
    <property type="entry name" value="ParD_sf"/>
</dbReference>
<dbReference type="EMBL" id="BA000045">
    <property type="protein sequence ID" value="BAC91940.1"/>
    <property type="molecule type" value="Genomic_DNA"/>
</dbReference>
<dbReference type="EnsemblBacteria" id="BAC91940">
    <property type="protein sequence ID" value="BAC91940"/>
    <property type="gene ID" value="BAC91940"/>
</dbReference>
<dbReference type="Proteomes" id="UP000000557">
    <property type="component" value="Chromosome"/>
</dbReference>
<dbReference type="eggNOG" id="COG3609">
    <property type="taxonomic scope" value="Bacteria"/>
</dbReference>
<dbReference type="NCBIfam" id="TIGR02606">
    <property type="entry name" value="antidote_CC2985"/>
    <property type="match status" value="1"/>
</dbReference>
<dbReference type="STRING" id="251221.gene:10761516"/>
<gene>
    <name evidence="3" type="ordered locus">gsr3999</name>
</gene>
<proteinExistence type="inferred from homology"/>
<evidence type="ECO:0000313" key="4">
    <source>
        <dbReference type="Proteomes" id="UP000000557"/>
    </source>
</evidence>
<reference evidence="3 4" key="1">
    <citation type="journal article" date="2003" name="DNA Res.">
        <title>Complete genome structure of Gloeobacter violaceus PCC 7421, a cyanobacterium that lacks thylakoids.</title>
        <authorList>
            <person name="Nakamura Y."/>
            <person name="Kaneko T."/>
            <person name="Sato S."/>
            <person name="Mimuro M."/>
            <person name="Miyashita H."/>
            <person name="Tsuchiya T."/>
            <person name="Sasamoto S."/>
            <person name="Watanabe A."/>
            <person name="Kawashima K."/>
            <person name="Kishida Y."/>
            <person name="Kiyokawa C."/>
            <person name="Kohara M."/>
            <person name="Matsumoto M."/>
            <person name="Matsuno A."/>
            <person name="Nakazaki N."/>
            <person name="Shimpo S."/>
            <person name="Takeuchi C."/>
            <person name="Yamada M."/>
            <person name="Tabata S."/>
        </authorList>
    </citation>
    <scope>NUCLEOTIDE SEQUENCE [LARGE SCALE GENOMIC DNA]</scope>
    <source>
        <strain evidence="4">ATCC 29082 / PCC 7421</strain>
    </source>
</reference>
<reference evidence="3 4" key="2">
    <citation type="journal article" date="2003" name="DNA Res.">
        <title>Complete genome structure of Gloeobacter violaceus PCC 7421, a cyanobacterium that lacks thylakoids (supplement).</title>
        <authorList>
            <person name="Nakamura Y."/>
            <person name="Kaneko T."/>
            <person name="Sato S."/>
            <person name="Mimuro M."/>
            <person name="Miyashita H."/>
            <person name="Tsuchiya T."/>
            <person name="Sasamoto S."/>
            <person name="Watanabe A."/>
            <person name="Kawashima K."/>
            <person name="Kishida Y."/>
            <person name="Kiyokawa C."/>
            <person name="Kohara M."/>
            <person name="Matsumoto M."/>
            <person name="Matsuno A."/>
            <person name="Nakazaki N."/>
            <person name="Shimpo S."/>
            <person name="Takeuchi C."/>
            <person name="Yamada M."/>
            <person name="Tabata S."/>
        </authorList>
    </citation>
    <scope>NUCLEOTIDE SEQUENCE [LARGE SCALE GENOMIC DNA]</scope>
    <source>
        <strain evidence="4">ATCC 29082 / PCC 7421</strain>
    </source>
</reference>
<dbReference type="OrthoDB" id="9815501at2"/>
<dbReference type="Pfam" id="PF03693">
    <property type="entry name" value="ParD_antitoxin"/>
    <property type="match status" value="1"/>
</dbReference>
<sequence length="88" mass="9949">MPSSYAIGEHFEQFIRLQIDSGRYTNASEVVRASLRLLEDQEKLRQMQLEEMRQLIRDGAESGLGQSADAVFDRLEARYGDPSAACEP</sequence>
<dbReference type="RefSeq" id="WP_011143987.1">
    <property type="nucleotide sequence ID" value="NC_005125.1"/>
</dbReference>
<evidence type="ECO:0000313" key="3">
    <source>
        <dbReference type="EMBL" id="BAC91940.1"/>
    </source>
</evidence>
<dbReference type="InParanoid" id="Q7NE81"/>
<dbReference type="KEGG" id="gvi:gsr3999"/>
<name>Q7NE81_GLOVI</name>
<dbReference type="InterPro" id="IPR010985">
    <property type="entry name" value="Ribbon_hlx_hlx"/>
</dbReference>
<organism evidence="3 4">
    <name type="scientific">Gloeobacter violaceus (strain ATCC 29082 / PCC 7421)</name>
    <dbReference type="NCBI Taxonomy" id="251221"/>
    <lineage>
        <taxon>Bacteria</taxon>
        <taxon>Bacillati</taxon>
        <taxon>Cyanobacteriota</taxon>
        <taxon>Cyanophyceae</taxon>
        <taxon>Gloeobacterales</taxon>
        <taxon>Gloeobacteraceae</taxon>
        <taxon>Gloeobacter</taxon>
    </lineage>
</organism>
<dbReference type="AlphaFoldDB" id="Q7NE81"/>
<evidence type="ECO:0000256" key="2">
    <source>
        <dbReference type="ARBA" id="ARBA00022649"/>
    </source>
</evidence>
<keyword evidence="4" id="KW-1185">Reference proteome</keyword>
<keyword evidence="2" id="KW-1277">Toxin-antitoxin system</keyword>
<dbReference type="InterPro" id="IPR022789">
    <property type="entry name" value="ParD"/>
</dbReference>
<accession>Q7NE81</accession>
<dbReference type="SUPFAM" id="SSF47598">
    <property type="entry name" value="Ribbon-helix-helix"/>
    <property type="match status" value="1"/>
</dbReference>
<evidence type="ECO:0000256" key="1">
    <source>
        <dbReference type="ARBA" id="ARBA00008580"/>
    </source>
</evidence>
<protein>
    <submittedName>
        <fullName evidence="3">Gsr3999 protein</fullName>
    </submittedName>
</protein>